<accession>G0QTH1</accession>
<proteinExistence type="predicted"/>
<sequence>MDKNNITYMLDEDNKSETLHFLSSLEKIHSGCCLSIAWHQYRDEFGCILGVNKKGELIKMEEKVQNTSIGGLFKSKIVESYSVVYSDVIQKQIVGIFEVEDKKIQLILKKDSFINPSRVFSKGDFYGVVDIMNGNDMEEIIGENNGKVKEQMMKMKLNKCEFFDVEKNQGFIKIGKAIIEPKNVFWNLTQSVCVCVYEDFCVVIKNKGNVFKYFKTINNLSVYSGYFMENLFFYVTEETVGVLISDLQSEVLNIKLAKLEGKVNVGDILNLEDIIGVNFYDGIYPEVQKRASGKLEMLMVYDFRLMMINEKREISFINLNHGFLKFCLFLQHEEFNNCLEISKIFDQSLHYIFADMFIEKGQFEACKKLEGLSLIDKMVISLNGGDYNVGLGAVFMEDYEMEYKKNIFNYIVVKLHQMGKIQEMDDIIKIGIQQNMYFFCFLYIMYFIFLELMKIRLKFYLAIIKIQLVYIV</sequence>
<dbReference type="STRING" id="857967.G0QTH1"/>
<feature type="transmembrane region" description="Helical" evidence="1">
    <location>
        <begin position="436"/>
        <end position="453"/>
    </location>
</feature>
<evidence type="ECO:0000313" key="2">
    <source>
        <dbReference type="EMBL" id="EGR31481.1"/>
    </source>
</evidence>
<keyword evidence="1" id="KW-0472">Membrane</keyword>
<dbReference type="Proteomes" id="UP000008983">
    <property type="component" value="Unassembled WGS sequence"/>
</dbReference>
<dbReference type="EMBL" id="GL983855">
    <property type="protein sequence ID" value="EGR31481.1"/>
    <property type="molecule type" value="Genomic_DNA"/>
</dbReference>
<keyword evidence="1" id="KW-1133">Transmembrane helix</keyword>
<dbReference type="eggNOG" id="ENOG502RT1B">
    <property type="taxonomic scope" value="Eukaryota"/>
</dbReference>
<evidence type="ECO:0000313" key="3">
    <source>
        <dbReference type="Proteomes" id="UP000008983"/>
    </source>
</evidence>
<gene>
    <name evidence="2" type="ORF">IMG5_108420</name>
</gene>
<reference evidence="2 3" key="1">
    <citation type="submission" date="2011-07" db="EMBL/GenBank/DDBJ databases">
        <authorList>
            <person name="Coyne R."/>
            <person name="Brami D."/>
            <person name="Johnson J."/>
            <person name="Hostetler J."/>
            <person name="Hannick L."/>
            <person name="Clark T."/>
            <person name="Cassidy-Hanley D."/>
            <person name="Inman J."/>
        </authorList>
    </citation>
    <scope>NUCLEOTIDE SEQUENCE [LARGE SCALE GENOMIC DNA]</scope>
    <source>
        <strain evidence="2 3">G5</strain>
    </source>
</reference>
<evidence type="ECO:0000256" key="1">
    <source>
        <dbReference type="SAM" id="Phobius"/>
    </source>
</evidence>
<protein>
    <submittedName>
        <fullName evidence="2">Uncharacterized protein</fullName>
    </submittedName>
</protein>
<dbReference type="OrthoDB" id="284659at2759"/>
<keyword evidence="1" id="KW-0812">Transmembrane</keyword>
<dbReference type="GeneID" id="14907623"/>
<name>G0QTH1_ICHMU</name>
<keyword evidence="3" id="KW-1185">Reference proteome</keyword>
<organism evidence="2 3">
    <name type="scientific">Ichthyophthirius multifiliis</name>
    <name type="common">White spot disease agent</name>
    <name type="synonym">Ich</name>
    <dbReference type="NCBI Taxonomy" id="5932"/>
    <lineage>
        <taxon>Eukaryota</taxon>
        <taxon>Sar</taxon>
        <taxon>Alveolata</taxon>
        <taxon>Ciliophora</taxon>
        <taxon>Intramacronucleata</taxon>
        <taxon>Oligohymenophorea</taxon>
        <taxon>Hymenostomatida</taxon>
        <taxon>Ophryoglenina</taxon>
        <taxon>Ichthyophthirius</taxon>
    </lineage>
</organism>
<dbReference type="InParanoid" id="G0QTH1"/>
<dbReference type="AlphaFoldDB" id="G0QTH1"/>
<dbReference type="RefSeq" id="XP_004034967.1">
    <property type="nucleotide sequence ID" value="XM_004034919.1"/>
</dbReference>